<evidence type="ECO:0000313" key="5">
    <source>
        <dbReference type="EMBL" id="QAB15933.1"/>
    </source>
</evidence>
<dbReference type="Pfam" id="PF08402">
    <property type="entry name" value="TOBE_2"/>
    <property type="match status" value="1"/>
</dbReference>
<feature type="domain" description="ABC transporter" evidence="4">
    <location>
        <begin position="7"/>
        <end position="238"/>
    </location>
</feature>
<dbReference type="InterPro" id="IPR017871">
    <property type="entry name" value="ABC_transporter-like_CS"/>
</dbReference>
<dbReference type="GO" id="GO:0015697">
    <property type="term" value="P:quaternary ammonium group transport"/>
    <property type="evidence" value="ECO:0007669"/>
    <property type="project" value="UniProtKB-ARBA"/>
</dbReference>
<dbReference type="Pfam" id="PF00005">
    <property type="entry name" value="ABC_tran"/>
    <property type="match status" value="1"/>
</dbReference>
<dbReference type="PANTHER" id="PTHR42781:SF9">
    <property type="entry name" value="AMINO ACID ABC TRANSPORTER, ATP-BINDING PROTEIN-RELATED"/>
    <property type="match status" value="1"/>
</dbReference>
<evidence type="ECO:0000259" key="4">
    <source>
        <dbReference type="PROSITE" id="PS50893"/>
    </source>
</evidence>
<dbReference type="Gene3D" id="2.40.50.100">
    <property type="match status" value="1"/>
</dbReference>
<dbReference type="InterPro" id="IPR008995">
    <property type="entry name" value="Mo/tungstate-bd_C_term_dom"/>
</dbReference>
<dbReference type="PROSITE" id="PS00211">
    <property type="entry name" value="ABC_TRANSPORTER_1"/>
    <property type="match status" value="1"/>
</dbReference>
<dbReference type="Proteomes" id="UP000285478">
    <property type="component" value="Chromosome"/>
</dbReference>
<dbReference type="InterPro" id="IPR027417">
    <property type="entry name" value="P-loop_NTPase"/>
</dbReference>
<sequence length="352" mass="39628">MDQETILKLKDVDKFFNDFVAVDRINLDVKDGEFFTIVGPSGSGKTTMIRMLVGMDKPTNGEISLRGKVINDVPANKRPTCMVFQSLALFPHKTVGENIEFPMKIKGELKNYRKARAIELLEQLHLSESYYDKMITECSGGERQRVALARALAFDPEILFFDEPLSALDYRLRKTLEKELKDIQRKTGKTFIYITHSLEEAMVMSDRIGIMRRGRLIQVGTPEEIYNSPVNGFVAQFMGEVNQFEVDVRGDELADSKMLATYRSPNPAYDNSSGILIVRPEDMRLLSPEDTAENELEGTLVNQYSLGSRTQYQVMVNGKTLLVEMLGAGVDVSEGDEVKVGWSTDSAILLKE</sequence>
<evidence type="ECO:0000256" key="2">
    <source>
        <dbReference type="ARBA" id="ARBA00022741"/>
    </source>
</evidence>
<dbReference type="SMART" id="SM00382">
    <property type="entry name" value="AAA"/>
    <property type="match status" value="1"/>
</dbReference>
<dbReference type="GO" id="GO:0043190">
    <property type="term" value="C:ATP-binding cassette (ABC) transporter complex"/>
    <property type="evidence" value="ECO:0007669"/>
    <property type="project" value="InterPro"/>
</dbReference>
<dbReference type="GO" id="GO:0016887">
    <property type="term" value="F:ATP hydrolysis activity"/>
    <property type="evidence" value="ECO:0007669"/>
    <property type="project" value="InterPro"/>
</dbReference>
<name>A0A410H4S8_9GAMM</name>
<gene>
    <name evidence="5" type="ORF">EPV75_09770</name>
</gene>
<dbReference type="SUPFAM" id="SSF52540">
    <property type="entry name" value="P-loop containing nucleoside triphosphate hydrolases"/>
    <property type="match status" value="1"/>
</dbReference>
<dbReference type="FunFam" id="3.40.50.300:FF:000425">
    <property type="entry name" value="Probable ABC transporter, ATP-binding subunit"/>
    <property type="match status" value="1"/>
</dbReference>
<dbReference type="KEGG" id="htr:EPV75_09770"/>
<dbReference type="AlphaFoldDB" id="A0A410H4S8"/>
<dbReference type="InterPro" id="IPR050093">
    <property type="entry name" value="ABC_SmlMolc_Importer"/>
</dbReference>
<protein>
    <submittedName>
        <fullName evidence="5">ABC transporter ATP-binding protein</fullName>
    </submittedName>
</protein>
<dbReference type="GO" id="GO:0005524">
    <property type="term" value="F:ATP binding"/>
    <property type="evidence" value="ECO:0007669"/>
    <property type="project" value="UniProtKB-KW"/>
</dbReference>
<reference evidence="5 6" key="1">
    <citation type="journal article" date="2018" name="Environ. Microbiol.">
        <title>Genomes of ubiquitous marine and hypersaline Hydrogenovibrio, Thiomicrorhabdus and Thiomicrospira spp. encode a diversity of mechanisms to sustain chemolithoautotrophy in heterogeneous environments.</title>
        <authorList>
            <person name="Scott K.M."/>
            <person name="Williams J."/>
            <person name="Porter C.M.B."/>
            <person name="Russel S."/>
            <person name="Harmer T.L."/>
            <person name="Paul J.H."/>
            <person name="Antonen K.M."/>
            <person name="Bridges M.K."/>
            <person name="Camper G.J."/>
            <person name="Campla C.K."/>
            <person name="Casella L.G."/>
            <person name="Chase E."/>
            <person name="Conrad J.W."/>
            <person name="Cruz M.C."/>
            <person name="Dunlap D.S."/>
            <person name="Duran L."/>
            <person name="Fahsbender E.M."/>
            <person name="Goldsmith D.B."/>
            <person name="Keeley R.F."/>
            <person name="Kondoff M.R."/>
            <person name="Kussy B.I."/>
            <person name="Lane M.K."/>
            <person name="Lawler S."/>
            <person name="Leigh B.A."/>
            <person name="Lewis C."/>
            <person name="Lostal L.M."/>
            <person name="Marking D."/>
            <person name="Mancera P.A."/>
            <person name="McClenthan E.C."/>
            <person name="McIntyre E.A."/>
            <person name="Mine J.A."/>
            <person name="Modi S."/>
            <person name="Moore B.D."/>
            <person name="Morgan W.A."/>
            <person name="Nelson K.M."/>
            <person name="Nguyen K.N."/>
            <person name="Ogburn N."/>
            <person name="Parrino D.G."/>
            <person name="Pedapudi A.D."/>
            <person name="Pelham R.P."/>
            <person name="Preece A.M."/>
            <person name="Rampersad E.A."/>
            <person name="Richardson J.C."/>
            <person name="Rodgers C.M."/>
            <person name="Schaffer B.L."/>
            <person name="Sheridan N.E."/>
            <person name="Solone M.R."/>
            <person name="Staley Z.R."/>
            <person name="Tabuchi M."/>
            <person name="Waide R.J."/>
            <person name="Wanjugi P.W."/>
            <person name="Young S."/>
            <person name="Clum A."/>
            <person name="Daum C."/>
            <person name="Huntemann M."/>
            <person name="Ivanova N."/>
            <person name="Kyrpides N."/>
            <person name="Mikhailova N."/>
            <person name="Palaniappan K."/>
            <person name="Pillay M."/>
            <person name="Reddy T.B.K."/>
            <person name="Shapiro N."/>
            <person name="Stamatis D."/>
            <person name="Varghese N."/>
            <person name="Woyke T."/>
            <person name="Boden R."/>
            <person name="Freyermuth S.K."/>
            <person name="Kerfeld C.A."/>
        </authorList>
    </citation>
    <scope>NUCLEOTIDE SEQUENCE [LARGE SCALE GENOMIC DNA]</scope>
    <source>
        <strain evidence="5 6">JR-2</strain>
    </source>
</reference>
<dbReference type="GO" id="GO:0022857">
    <property type="term" value="F:transmembrane transporter activity"/>
    <property type="evidence" value="ECO:0007669"/>
    <property type="project" value="InterPro"/>
</dbReference>
<keyword evidence="2" id="KW-0547">Nucleotide-binding</keyword>
<keyword evidence="1" id="KW-0813">Transport</keyword>
<dbReference type="PROSITE" id="PS50893">
    <property type="entry name" value="ABC_TRANSPORTER_2"/>
    <property type="match status" value="1"/>
</dbReference>
<proteinExistence type="predicted"/>
<evidence type="ECO:0000313" key="6">
    <source>
        <dbReference type="Proteomes" id="UP000285478"/>
    </source>
</evidence>
<keyword evidence="6" id="KW-1185">Reference proteome</keyword>
<dbReference type="InterPro" id="IPR003593">
    <property type="entry name" value="AAA+_ATPase"/>
</dbReference>
<dbReference type="Gene3D" id="3.40.50.300">
    <property type="entry name" value="P-loop containing nucleotide triphosphate hydrolases"/>
    <property type="match status" value="1"/>
</dbReference>
<evidence type="ECO:0000256" key="1">
    <source>
        <dbReference type="ARBA" id="ARBA00022448"/>
    </source>
</evidence>
<organism evidence="5 6">
    <name type="scientific">Hydrogenovibrio thermophilus</name>
    <dbReference type="NCBI Taxonomy" id="265883"/>
    <lineage>
        <taxon>Bacteria</taxon>
        <taxon>Pseudomonadati</taxon>
        <taxon>Pseudomonadota</taxon>
        <taxon>Gammaproteobacteria</taxon>
        <taxon>Thiotrichales</taxon>
        <taxon>Piscirickettsiaceae</taxon>
        <taxon>Hydrogenovibrio</taxon>
    </lineage>
</organism>
<dbReference type="InterPro" id="IPR003439">
    <property type="entry name" value="ABC_transporter-like_ATP-bd"/>
</dbReference>
<dbReference type="PANTHER" id="PTHR42781">
    <property type="entry name" value="SPERMIDINE/PUTRESCINE IMPORT ATP-BINDING PROTEIN POTA"/>
    <property type="match status" value="1"/>
</dbReference>
<dbReference type="RefSeq" id="WP_128385263.1">
    <property type="nucleotide sequence ID" value="NZ_CP035033.1"/>
</dbReference>
<dbReference type="InterPro" id="IPR013611">
    <property type="entry name" value="Transp-assoc_OB_typ2"/>
</dbReference>
<evidence type="ECO:0000256" key="3">
    <source>
        <dbReference type="ARBA" id="ARBA00022840"/>
    </source>
</evidence>
<keyword evidence="3 5" id="KW-0067">ATP-binding</keyword>
<accession>A0A410H4S8</accession>
<dbReference type="EMBL" id="CP035033">
    <property type="protein sequence ID" value="QAB15933.1"/>
    <property type="molecule type" value="Genomic_DNA"/>
</dbReference>
<dbReference type="SUPFAM" id="SSF50331">
    <property type="entry name" value="MOP-like"/>
    <property type="match status" value="1"/>
</dbReference>